<proteinExistence type="predicted"/>
<dbReference type="GO" id="GO:0005694">
    <property type="term" value="C:chromosome"/>
    <property type="evidence" value="ECO:0007669"/>
    <property type="project" value="UniProtKB-SubCell"/>
</dbReference>
<feature type="region of interest" description="Disordered" evidence="10">
    <location>
        <begin position="67"/>
        <end position="87"/>
    </location>
</feature>
<geneLocation type="mitochondrion" evidence="12"/>
<evidence type="ECO:0000256" key="10">
    <source>
        <dbReference type="SAM" id="MobiDB-lite"/>
    </source>
</evidence>
<dbReference type="OMA" id="RVWKTIQ"/>
<reference evidence="11 13" key="1">
    <citation type="submission" date="2015-02" db="EMBL/GenBank/DDBJ databases">
        <authorList>
            <person name="Chooi Y.-H."/>
        </authorList>
    </citation>
    <scope>NUCLEOTIDE SEQUENCE [LARGE SCALE GENOMIC DNA]</scope>
    <source>
        <strain evidence="11">E3</strain>
    </source>
</reference>
<dbReference type="PANTHER" id="PTHR13557:SF1">
    <property type="entry name" value="COILED-COIL DOMAIN-CONTAINING PROTEIN 86"/>
    <property type="match status" value="1"/>
</dbReference>
<protein>
    <recommendedName>
        <fullName evidence="3">Coiled-coil domain-containing protein 86</fullName>
    </recommendedName>
</protein>
<evidence type="ECO:0000256" key="7">
    <source>
        <dbReference type="ARBA" id="ARBA00023054"/>
    </source>
</evidence>
<evidence type="ECO:0000313" key="14">
    <source>
        <dbReference type="Proteomes" id="UP000290189"/>
    </source>
</evidence>
<evidence type="ECO:0000256" key="9">
    <source>
        <dbReference type="ARBA" id="ARBA00093307"/>
    </source>
</evidence>
<dbReference type="STRING" id="37360.A0A0G4IHD5"/>
<comment type="function">
    <text evidence="9">Required for proper chromosome segregation during mitosis and error-free mitotic progression.</text>
</comment>
<evidence type="ECO:0000313" key="13">
    <source>
        <dbReference type="Proteomes" id="UP000039324"/>
    </source>
</evidence>
<keyword evidence="6" id="KW-0164">Citrullination</keyword>
<dbReference type="Proteomes" id="UP000290189">
    <property type="component" value="Unassembled WGS sequence"/>
</dbReference>
<evidence type="ECO:0000256" key="2">
    <source>
        <dbReference type="ARBA" id="ARBA00004604"/>
    </source>
</evidence>
<evidence type="ECO:0000313" key="11">
    <source>
        <dbReference type="EMBL" id="CEO94603.1"/>
    </source>
</evidence>
<name>A0A0G4IHD5_PLABS</name>
<comment type="subcellular location">
    <subcellularLocation>
        <location evidence="1">Chromosome</location>
    </subcellularLocation>
    <subcellularLocation>
        <location evidence="2">Nucleus</location>
        <location evidence="2">Nucleolus</location>
    </subcellularLocation>
</comment>
<dbReference type="EMBL" id="CDSF01000001">
    <property type="protein sequence ID" value="CEO94603.1"/>
    <property type="molecule type" value="Genomic_DNA"/>
</dbReference>
<dbReference type="AlphaFoldDB" id="A0A0G4IHD5"/>
<evidence type="ECO:0000313" key="12">
    <source>
        <dbReference type="EMBL" id="SPQ96943.1"/>
    </source>
</evidence>
<sequence length="113" mass="13025">MTSVAEVPRSRPVNGRVWKTIQKSRHSSTMRTGAAGSFAKRLQEREKLQAARIQQQALIEEIKATKAEERRRRAQKRATKEANEKKSQVVQVISDTSKLKKLTKKQLKMIRKQ</sequence>
<accession>A0A0G4IHD5</accession>
<keyword evidence="4" id="KW-0158">Chromosome</keyword>
<reference evidence="12 14" key="2">
    <citation type="submission" date="2018-03" db="EMBL/GenBank/DDBJ databases">
        <authorList>
            <person name="Fogelqvist J."/>
        </authorList>
    </citation>
    <scope>NUCLEOTIDE SEQUENCE [LARGE SCALE GENOMIC DNA]</scope>
</reference>
<gene>
    <name evidence="11" type="ORF">PBRA_000388</name>
    <name evidence="12" type="ORF">PLBR_LOCUS4158</name>
</gene>
<dbReference type="InterPro" id="IPR026570">
    <property type="entry name" value="CCDC86"/>
</dbReference>
<dbReference type="PANTHER" id="PTHR13557">
    <property type="entry name" value="COILED-COIL DOMAIN-CONTAINING PROTEIN 86"/>
    <property type="match status" value="1"/>
</dbReference>
<keyword evidence="7" id="KW-0175">Coiled coil</keyword>
<keyword evidence="8" id="KW-0539">Nucleus</keyword>
<evidence type="ECO:0000256" key="8">
    <source>
        <dbReference type="ARBA" id="ARBA00023242"/>
    </source>
</evidence>
<evidence type="ECO:0000256" key="5">
    <source>
        <dbReference type="ARBA" id="ARBA00022553"/>
    </source>
</evidence>
<evidence type="ECO:0000256" key="4">
    <source>
        <dbReference type="ARBA" id="ARBA00022454"/>
    </source>
</evidence>
<evidence type="ECO:0000256" key="1">
    <source>
        <dbReference type="ARBA" id="ARBA00004286"/>
    </source>
</evidence>
<dbReference type="GO" id="GO:0005730">
    <property type="term" value="C:nucleolus"/>
    <property type="evidence" value="ECO:0007669"/>
    <property type="project" value="UniProtKB-SubCell"/>
</dbReference>
<evidence type="ECO:0000256" key="3">
    <source>
        <dbReference type="ARBA" id="ARBA00016738"/>
    </source>
</evidence>
<dbReference type="OrthoDB" id="277961at2759"/>
<evidence type="ECO:0000256" key="6">
    <source>
        <dbReference type="ARBA" id="ARBA00022934"/>
    </source>
</evidence>
<feature type="compositionally biased region" description="Basic and acidic residues" evidence="10">
    <location>
        <begin position="78"/>
        <end position="87"/>
    </location>
</feature>
<keyword evidence="12" id="KW-0496">Mitochondrion</keyword>
<organism evidence="11 13">
    <name type="scientific">Plasmodiophora brassicae</name>
    <name type="common">Clubroot disease agent</name>
    <dbReference type="NCBI Taxonomy" id="37360"/>
    <lineage>
        <taxon>Eukaryota</taxon>
        <taxon>Sar</taxon>
        <taxon>Rhizaria</taxon>
        <taxon>Endomyxa</taxon>
        <taxon>Phytomyxea</taxon>
        <taxon>Plasmodiophorida</taxon>
        <taxon>Plasmodiophoridae</taxon>
        <taxon>Plasmodiophora</taxon>
    </lineage>
</organism>
<dbReference type="EMBL" id="OVEO01000006">
    <property type="protein sequence ID" value="SPQ96943.1"/>
    <property type="molecule type" value="Genomic_DNA"/>
</dbReference>
<dbReference type="Proteomes" id="UP000039324">
    <property type="component" value="Unassembled WGS sequence"/>
</dbReference>
<keyword evidence="5" id="KW-0597">Phosphoprotein</keyword>
<keyword evidence="13" id="KW-1185">Reference proteome</keyword>